<gene>
    <name evidence="1" type="ORF">CcrPW_gp428c</name>
</gene>
<evidence type="ECO:0000313" key="1">
    <source>
        <dbReference type="EMBL" id="AXQ68967.1"/>
    </source>
</evidence>
<dbReference type="Proteomes" id="UP000259026">
    <property type="component" value="Segment"/>
</dbReference>
<keyword evidence="2" id="KW-1185">Reference proteome</keyword>
<reference evidence="2" key="1">
    <citation type="submission" date="2018-07" db="EMBL/GenBank/DDBJ databases">
        <title>Giant CbK-like Caulobacter bacteriophages have genetically divergent genomes.</title>
        <authorList>
            <person name="Wilson K.M."/>
            <person name="Ely B."/>
        </authorList>
    </citation>
    <scope>NUCLEOTIDE SEQUENCE [LARGE SCALE GENOMIC DNA]</scope>
</reference>
<dbReference type="EMBL" id="MH588545">
    <property type="protein sequence ID" value="AXQ68967.1"/>
    <property type="molecule type" value="Genomic_DNA"/>
</dbReference>
<protein>
    <submittedName>
        <fullName evidence="1">Uncharacterized protein</fullName>
    </submittedName>
</protein>
<name>A0A385EDS0_9CAUD</name>
<proteinExistence type="predicted"/>
<evidence type="ECO:0000313" key="2">
    <source>
        <dbReference type="Proteomes" id="UP000259026"/>
    </source>
</evidence>
<reference evidence="1 2" key="2">
    <citation type="submission" date="2018-09" db="EMBL/GenBank/DDBJ databases">
        <title>Giant CbK-like Caulobacter bacteriophages have genetically divergent genomes.</title>
        <authorList>
            <person name="Wilson K."/>
            <person name="Ely B."/>
        </authorList>
    </citation>
    <scope>NUCLEOTIDE SEQUENCE [LARGE SCALE GENOMIC DNA]</scope>
</reference>
<organism evidence="1 2">
    <name type="scientific">Caulobacter phage CcrPW</name>
    <dbReference type="NCBI Taxonomy" id="2283271"/>
    <lineage>
        <taxon>Viruses</taxon>
        <taxon>Duplodnaviria</taxon>
        <taxon>Heunggongvirae</taxon>
        <taxon>Uroviricota</taxon>
        <taxon>Caudoviricetes</taxon>
        <taxon>Jeanschmidtviridae</taxon>
        <taxon>Colossusvirus</taxon>
        <taxon>Colossusvirus PW</taxon>
    </lineage>
</organism>
<sequence length="85" mass="10044">MTFDDWCLHVRDRFQQRFGYAPPKAPSMVELDSRIQERIMRCGVEARRFDLEHHDDLAILAHHTLIMDDVREGFSNSHARYVSSI</sequence>
<accession>A0A385EDS0</accession>